<comment type="similarity">
    <text evidence="8">Belongs to the binding-protein-dependent transport system permease family.</text>
</comment>
<keyword evidence="5 8" id="KW-0812">Transmembrane</keyword>
<proteinExistence type="inferred from homology"/>
<evidence type="ECO:0000256" key="4">
    <source>
        <dbReference type="ARBA" id="ARBA00022519"/>
    </source>
</evidence>
<sequence length="264" mass="29547">MRKKWTKILLSSLLFFLFIFPVLFLFFKSITFGWNWPDILPHTLNLRAWTVIFNDPLIYRSLFTTVFIGVVVVILNYLIALPAAYALSHGNPRGKTLIETILLLPILVPVLAIAMGLHLVMIRLGIADNTAGVILIHLLPTLPYAVRVLKAGFDRISPDWVKQSRTIGTSQAAAFFIVLLPMMLPSIRSAGILVFVISLSQYVLTAIIGGGQVTTLPLLYYPFFNSANEAVVAGFSVLFAALPILFLILMESSIYLYKQWLHRL</sequence>
<dbReference type="SUPFAM" id="SSF161098">
    <property type="entry name" value="MetI-like"/>
    <property type="match status" value="1"/>
</dbReference>
<feature type="transmembrane region" description="Helical" evidence="8">
    <location>
        <begin position="203"/>
        <end position="223"/>
    </location>
</feature>
<dbReference type="STRING" id="745820.SAMN04488053_11655"/>
<dbReference type="InterPro" id="IPR000515">
    <property type="entry name" value="MetI-like"/>
</dbReference>
<accession>A0A1H0K8X4</accession>
<feature type="domain" description="ABC transmembrane type-1" evidence="9">
    <location>
        <begin position="62"/>
        <end position="250"/>
    </location>
</feature>
<reference evidence="11" key="1">
    <citation type="submission" date="2016-10" db="EMBL/GenBank/DDBJ databases">
        <authorList>
            <person name="Varghese N."/>
            <person name="Submissions S."/>
        </authorList>
    </citation>
    <scope>NUCLEOTIDE SEQUENCE [LARGE SCALE GENOMIC DNA]</scope>
    <source>
        <strain evidence="11">CGMCC 1.10369</strain>
    </source>
</reference>
<dbReference type="RefSeq" id="WP_090844137.1">
    <property type="nucleotide sequence ID" value="NZ_FNIL01000016.1"/>
</dbReference>
<dbReference type="PANTHER" id="PTHR43357">
    <property type="entry name" value="INNER MEMBRANE ABC TRANSPORTER PERMEASE PROTEIN YDCV"/>
    <property type="match status" value="1"/>
</dbReference>
<dbReference type="GO" id="GO:0055085">
    <property type="term" value="P:transmembrane transport"/>
    <property type="evidence" value="ECO:0007669"/>
    <property type="project" value="InterPro"/>
</dbReference>
<feature type="transmembrane region" description="Helical" evidence="8">
    <location>
        <begin position="132"/>
        <end position="153"/>
    </location>
</feature>
<organism evidence="10 11">
    <name type="scientific">Alkalicoccus daliensis</name>
    <dbReference type="NCBI Taxonomy" id="745820"/>
    <lineage>
        <taxon>Bacteria</taxon>
        <taxon>Bacillati</taxon>
        <taxon>Bacillota</taxon>
        <taxon>Bacilli</taxon>
        <taxon>Bacillales</taxon>
        <taxon>Bacillaceae</taxon>
        <taxon>Alkalicoccus</taxon>
    </lineage>
</organism>
<evidence type="ECO:0000259" key="9">
    <source>
        <dbReference type="PROSITE" id="PS50928"/>
    </source>
</evidence>
<evidence type="ECO:0000256" key="6">
    <source>
        <dbReference type="ARBA" id="ARBA00022989"/>
    </source>
</evidence>
<gene>
    <name evidence="10" type="ORF">SAMN04488053_11655</name>
</gene>
<evidence type="ECO:0000313" key="11">
    <source>
        <dbReference type="Proteomes" id="UP000198778"/>
    </source>
</evidence>
<dbReference type="CDD" id="cd06261">
    <property type="entry name" value="TM_PBP2"/>
    <property type="match status" value="1"/>
</dbReference>
<keyword evidence="4" id="KW-0997">Cell inner membrane</keyword>
<feature type="transmembrane region" description="Helical" evidence="8">
    <location>
        <begin position="101"/>
        <end position="126"/>
    </location>
</feature>
<dbReference type="InterPro" id="IPR035906">
    <property type="entry name" value="MetI-like_sf"/>
</dbReference>
<evidence type="ECO:0000256" key="8">
    <source>
        <dbReference type="RuleBase" id="RU363032"/>
    </source>
</evidence>
<protein>
    <submittedName>
        <fullName evidence="10">Putative spermidine/putrescine transport system permease protein</fullName>
    </submittedName>
</protein>
<keyword evidence="11" id="KW-1185">Reference proteome</keyword>
<evidence type="ECO:0000256" key="2">
    <source>
        <dbReference type="ARBA" id="ARBA00022448"/>
    </source>
</evidence>
<name>A0A1H0K8X4_9BACI</name>
<dbReference type="AlphaFoldDB" id="A0A1H0K8X4"/>
<comment type="subcellular location">
    <subcellularLocation>
        <location evidence="1">Cell inner membrane</location>
        <topology evidence="1">Multi-pass membrane protein</topology>
    </subcellularLocation>
    <subcellularLocation>
        <location evidence="8">Cell membrane</location>
        <topology evidence="8">Multi-pass membrane protein</topology>
    </subcellularLocation>
</comment>
<evidence type="ECO:0000256" key="5">
    <source>
        <dbReference type="ARBA" id="ARBA00022692"/>
    </source>
</evidence>
<dbReference type="OrthoDB" id="9782004at2"/>
<dbReference type="EMBL" id="FNIL01000016">
    <property type="protein sequence ID" value="SDO52253.1"/>
    <property type="molecule type" value="Genomic_DNA"/>
</dbReference>
<dbReference type="GO" id="GO:0005886">
    <property type="term" value="C:plasma membrane"/>
    <property type="evidence" value="ECO:0007669"/>
    <property type="project" value="UniProtKB-SubCell"/>
</dbReference>
<keyword evidence="2 8" id="KW-0813">Transport</keyword>
<evidence type="ECO:0000256" key="7">
    <source>
        <dbReference type="ARBA" id="ARBA00023136"/>
    </source>
</evidence>
<feature type="transmembrane region" description="Helical" evidence="8">
    <location>
        <begin position="174"/>
        <end position="197"/>
    </location>
</feature>
<evidence type="ECO:0000256" key="1">
    <source>
        <dbReference type="ARBA" id="ARBA00004429"/>
    </source>
</evidence>
<feature type="transmembrane region" description="Helical" evidence="8">
    <location>
        <begin position="230"/>
        <end position="257"/>
    </location>
</feature>
<keyword evidence="7 8" id="KW-0472">Membrane</keyword>
<dbReference type="Pfam" id="PF00528">
    <property type="entry name" value="BPD_transp_1"/>
    <property type="match status" value="1"/>
</dbReference>
<dbReference type="Proteomes" id="UP000198778">
    <property type="component" value="Unassembled WGS sequence"/>
</dbReference>
<feature type="transmembrane region" description="Helical" evidence="8">
    <location>
        <begin position="57"/>
        <end position="80"/>
    </location>
</feature>
<dbReference type="PANTHER" id="PTHR43357:SF4">
    <property type="entry name" value="INNER MEMBRANE ABC TRANSPORTER PERMEASE PROTEIN YDCV"/>
    <property type="match status" value="1"/>
</dbReference>
<keyword evidence="3" id="KW-1003">Cell membrane</keyword>
<keyword evidence="6 8" id="KW-1133">Transmembrane helix</keyword>
<evidence type="ECO:0000256" key="3">
    <source>
        <dbReference type="ARBA" id="ARBA00022475"/>
    </source>
</evidence>
<dbReference type="PROSITE" id="PS50928">
    <property type="entry name" value="ABC_TM1"/>
    <property type="match status" value="1"/>
</dbReference>
<evidence type="ECO:0000313" key="10">
    <source>
        <dbReference type="EMBL" id="SDO52253.1"/>
    </source>
</evidence>
<dbReference type="Gene3D" id="1.10.3720.10">
    <property type="entry name" value="MetI-like"/>
    <property type="match status" value="1"/>
</dbReference>